<feature type="region of interest" description="Disordered" evidence="1">
    <location>
        <begin position="1"/>
        <end position="43"/>
    </location>
</feature>
<protein>
    <recommendedName>
        <fullName evidence="2">Ricin B lectin domain-containing protein</fullName>
    </recommendedName>
</protein>
<evidence type="ECO:0000313" key="4">
    <source>
        <dbReference type="Proteomes" id="UP000587527"/>
    </source>
</evidence>
<sequence length="109" mass="11740">MYARPGRPAALLRRRPERHPGAAVVGRSGGGGCLDVSGGRTEDGTKTQLWDCLNNPAQKWRLVGNTLVNPNSGKCLDVANASTANGTRTILWQCGTGSQPQANQVWQWR</sequence>
<reference evidence="3 4" key="1">
    <citation type="submission" date="2020-08" db="EMBL/GenBank/DDBJ databases">
        <title>Sequencing the genomes of 1000 actinobacteria strains.</title>
        <authorList>
            <person name="Klenk H.-P."/>
        </authorList>
    </citation>
    <scope>NUCLEOTIDE SEQUENCE [LARGE SCALE GENOMIC DNA]</scope>
    <source>
        <strain evidence="3 4">DSM 45362</strain>
    </source>
</reference>
<dbReference type="EMBL" id="JACHMN010000002">
    <property type="protein sequence ID" value="MBB5867885.1"/>
    <property type="molecule type" value="Genomic_DNA"/>
</dbReference>
<gene>
    <name evidence="3" type="ORF">F4553_001264</name>
</gene>
<proteinExistence type="predicted"/>
<dbReference type="Proteomes" id="UP000587527">
    <property type="component" value="Unassembled WGS sequence"/>
</dbReference>
<feature type="domain" description="Ricin B lectin" evidence="2">
    <location>
        <begin position="30"/>
        <end position="92"/>
    </location>
</feature>
<evidence type="ECO:0000259" key="2">
    <source>
        <dbReference type="Pfam" id="PF14200"/>
    </source>
</evidence>
<dbReference type="SUPFAM" id="SSF50370">
    <property type="entry name" value="Ricin B-like lectins"/>
    <property type="match status" value="1"/>
</dbReference>
<dbReference type="Pfam" id="PF14200">
    <property type="entry name" value="RicinB_lectin_2"/>
    <property type="match status" value="1"/>
</dbReference>
<dbReference type="InterPro" id="IPR035992">
    <property type="entry name" value="Ricin_B-like_lectins"/>
</dbReference>
<dbReference type="Gene3D" id="2.80.10.50">
    <property type="match status" value="1"/>
</dbReference>
<comment type="caution">
    <text evidence="3">The sequence shown here is derived from an EMBL/GenBank/DDBJ whole genome shotgun (WGS) entry which is preliminary data.</text>
</comment>
<evidence type="ECO:0000256" key="1">
    <source>
        <dbReference type="SAM" id="MobiDB-lite"/>
    </source>
</evidence>
<dbReference type="PROSITE" id="PS50231">
    <property type="entry name" value="RICIN_B_LECTIN"/>
    <property type="match status" value="1"/>
</dbReference>
<accession>A0A841BJR9</accession>
<keyword evidence="4" id="KW-1185">Reference proteome</keyword>
<dbReference type="AlphaFoldDB" id="A0A841BJR9"/>
<name>A0A841BJR9_9ACTN</name>
<evidence type="ECO:0000313" key="3">
    <source>
        <dbReference type="EMBL" id="MBB5867885.1"/>
    </source>
</evidence>
<feature type="compositionally biased region" description="Low complexity" evidence="1">
    <location>
        <begin position="1"/>
        <end position="11"/>
    </location>
</feature>
<dbReference type="InterPro" id="IPR000772">
    <property type="entry name" value="Ricin_B_lectin"/>
</dbReference>
<dbReference type="RefSeq" id="WP_184833381.1">
    <property type="nucleotide sequence ID" value="NZ_JACHMN010000002.1"/>
</dbReference>
<organism evidence="3 4">
    <name type="scientific">Allocatelliglobosispora scoriae</name>
    <dbReference type="NCBI Taxonomy" id="643052"/>
    <lineage>
        <taxon>Bacteria</taxon>
        <taxon>Bacillati</taxon>
        <taxon>Actinomycetota</taxon>
        <taxon>Actinomycetes</taxon>
        <taxon>Micromonosporales</taxon>
        <taxon>Micromonosporaceae</taxon>
        <taxon>Allocatelliglobosispora</taxon>
    </lineage>
</organism>